<dbReference type="AlphaFoldDB" id="A0A6H1Q1V0"/>
<dbReference type="InterPro" id="IPR001537">
    <property type="entry name" value="SpoU_MeTrfase"/>
</dbReference>
<gene>
    <name evidence="6" type="ORF">E5R92_00285</name>
</gene>
<comment type="similarity">
    <text evidence="1">Belongs to the class IV-like SAM-binding methyltransferase superfamily. RNA methyltransferase TrmH family.</text>
</comment>
<dbReference type="GO" id="GO:0005829">
    <property type="term" value="C:cytosol"/>
    <property type="evidence" value="ECO:0007669"/>
    <property type="project" value="TreeGrafter"/>
</dbReference>
<dbReference type="CDD" id="cd18093">
    <property type="entry name" value="SpoU-like_TrmJ"/>
    <property type="match status" value="1"/>
</dbReference>
<dbReference type="Gene3D" id="3.40.1280.10">
    <property type="match status" value="1"/>
</dbReference>
<evidence type="ECO:0000256" key="1">
    <source>
        <dbReference type="ARBA" id="ARBA00007228"/>
    </source>
</evidence>
<evidence type="ECO:0000313" key="7">
    <source>
        <dbReference type="Proteomes" id="UP000501094"/>
    </source>
</evidence>
<dbReference type="InterPro" id="IPR029028">
    <property type="entry name" value="Alpha/beta_knot_MTases"/>
</dbReference>
<dbReference type="InterPro" id="IPR004384">
    <property type="entry name" value="RNA_MeTrfase_TrmJ/LasT"/>
</dbReference>
<keyword evidence="4" id="KW-0949">S-adenosyl-L-methionine</keyword>
<keyword evidence="2 6" id="KW-0489">Methyltransferase</keyword>
<dbReference type="RefSeq" id="WP_168606141.1">
    <property type="nucleotide sequence ID" value="NZ_CP038852.1"/>
</dbReference>
<dbReference type="SUPFAM" id="SSF75217">
    <property type="entry name" value="alpha/beta knot"/>
    <property type="match status" value="1"/>
</dbReference>
<dbReference type="InterPro" id="IPR029026">
    <property type="entry name" value="tRNA_m1G_MTases_N"/>
</dbReference>
<accession>A0A6H1Q1V0</accession>
<keyword evidence="7" id="KW-1185">Reference proteome</keyword>
<dbReference type="GO" id="GO:0002128">
    <property type="term" value="P:tRNA nucleoside ribose methylation"/>
    <property type="evidence" value="ECO:0007669"/>
    <property type="project" value="TreeGrafter"/>
</dbReference>
<keyword evidence="3 6" id="KW-0808">Transferase</keyword>
<dbReference type="PANTHER" id="PTHR42786">
    <property type="entry name" value="TRNA/RRNA METHYLTRANSFERASE"/>
    <property type="match status" value="1"/>
</dbReference>
<evidence type="ECO:0000256" key="2">
    <source>
        <dbReference type="ARBA" id="ARBA00022603"/>
    </source>
</evidence>
<evidence type="ECO:0000259" key="5">
    <source>
        <dbReference type="Pfam" id="PF00588"/>
    </source>
</evidence>
<evidence type="ECO:0000313" key="6">
    <source>
        <dbReference type="EMBL" id="QIZ20235.1"/>
    </source>
</evidence>
<feature type="domain" description="tRNA/rRNA methyltransferase SpoU type" evidence="5">
    <location>
        <begin position="6"/>
        <end position="151"/>
    </location>
</feature>
<organism evidence="6 7">
    <name type="scientific">Candidatus Pelagibacter giovannonii</name>
    <dbReference type="NCBI Taxonomy" id="2563896"/>
    <lineage>
        <taxon>Bacteria</taxon>
        <taxon>Pseudomonadati</taxon>
        <taxon>Pseudomonadota</taxon>
        <taxon>Alphaproteobacteria</taxon>
        <taxon>Candidatus Pelagibacterales</taxon>
        <taxon>Candidatus Pelagibacteraceae</taxon>
        <taxon>Candidatus Pelagibacter</taxon>
    </lineage>
</organism>
<dbReference type="Proteomes" id="UP000501094">
    <property type="component" value="Chromosome"/>
</dbReference>
<dbReference type="PANTHER" id="PTHR42786:SF7">
    <property type="entry name" value="TRNA_RRNA METHYLTRANSFERASE SPOU TYPE DOMAIN-CONTAINING PROTEIN"/>
    <property type="match status" value="1"/>
</dbReference>
<proteinExistence type="inferred from homology"/>
<dbReference type="Gene3D" id="1.10.8.590">
    <property type="match status" value="1"/>
</dbReference>
<dbReference type="KEGG" id="peg:E5R92_00285"/>
<reference evidence="6 7" key="1">
    <citation type="journal article" date="2020" name="Nat. Microbiol.">
        <title>Lysogenic host-virus interactions in SAR11 marine bacteria.</title>
        <authorList>
            <person name="Morris R.M."/>
            <person name="Cain K.R."/>
            <person name="Hvorecny K.L."/>
            <person name="Kollman J.M."/>
        </authorList>
    </citation>
    <scope>NUCLEOTIDE SEQUENCE [LARGE SCALE GENOMIC DNA]</scope>
    <source>
        <strain evidence="6 7">NP1</strain>
    </source>
</reference>
<sequence length="237" mass="26656">MSSNNISFILHQPQLSENIGACARAVKNFNFKKLVIVKPKPIFPNDKILATSVGAKDLIINAKVHETLESALKKVDYVIATSARFRNKNIKHINLEDLKKIDFNKKIAFLFGSEASGLSNNEISYANYTMQIPTNPDFKSLNLSHSVIIIAHAVASIINLKGAKFSKSKKITLANKKDIQAMTNLCIKKLEEKNFFKPLEKRPIMLENLRSIFYKMELSEKETRILSSVFASLSKKG</sequence>
<protein>
    <submittedName>
        <fullName evidence="6">rRNA methyltransferase</fullName>
    </submittedName>
</protein>
<dbReference type="Pfam" id="PF00588">
    <property type="entry name" value="SpoU_methylase"/>
    <property type="match status" value="1"/>
</dbReference>
<evidence type="ECO:0000256" key="4">
    <source>
        <dbReference type="ARBA" id="ARBA00022691"/>
    </source>
</evidence>
<dbReference type="EMBL" id="CP038852">
    <property type="protein sequence ID" value="QIZ20235.1"/>
    <property type="molecule type" value="Genomic_DNA"/>
</dbReference>
<dbReference type="GO" id="GO:0008173">
    <property type="term" value="F:RNA methyltransferase activity"/>
    <property type="evidence" value="ECO:0007669"/>
    <property type="project" value="InterPro"/>
</dbReference>
<name>A0A6H1Q1V0_9PROT</name>
<evidence type="ECO:0000256" key="3">
    <source>
        <dbReference type="ARBA" id="ARBA00022679"/>
    </source>
</evidence>
<dbReference type="GO" id="GO:0003723">
    <property type="term" value="F:RNA binding"/>
    <property type="evidence" value="ECO:0007669"/>
    <property type="project" value="InterPro"/>
</dbReference>
<dbReference type="PIRSF" id="PIRSF004808">
    <property type="entry name" value="LasT"/>
    <property type="match status" value="1"/>
</dbReference>